<evidence type="ECO:0000256" key="2">
    <source>
        <dbReference type="ARBA" id="ARBA00023002"/>
    </source>
</evidence>
<dbReference type="SUPFAM" id="SSF50129">
    <property type="entry name" value="GroES-like"/>
    <property type="match status" value="1"/>
</dbReference>
<name>A0A2S4KLV7_9HYPO</name>
<gene>
    <name evidence="4" type="ORF">TPAR_08622</name>
</gene>
<dbReference type="InterPro" id="IPR047122">
    <property type="entry name" value="Trans-enoyl_RdTase-like"/>
</dbReference>
<reference evidence="4 5" key="1">
    <citation type="submission" date="2018-01" db="EMBL/GenBank/DDBJ databases">
        <title>Harnessing the power of phylogenomics to disentangle the directionality and signatures of interkingdom host jumping in the parasitic fungal genus Tolypocladium.</title>
        <authorList>
            <person name="Quandt C.A."/>
            <person name="Patterson W."/>
            <person name="Spatafora J.W."/>
        </authorList>
    </citation>
    <scope>NUCLEOTIDE SEQUENCE [LARGE SCALE GENOMIC DNA]</scope>
    <source>
        <strain evidence="4 5">NRBC 100945</strain>
    </source>
</reference>
<dbReference type="InterPro" id="IPR036291">
    <property type="entry name" value="NAD(P)-bd_dom_sf"/>
</dbReference>
<dbReference type="EMBL" id="PKSG01001086">
    <property type="protein sequence ID" value="POR31161.1"/>
    <property type="molecule type" value="Genomic_DNA"/>
</dbReference>
<feature type="domain" description="Enoyl reductase (ER)" evidence="3">
    <location>
        <begin position="14"/>
        <end position="335"/>
    </location>
</feature>
<evidence type="ECO:0000313" key="4">
    <source>
        <dbReference type="EMBL" id="POR31161.1"/>
    </source>
</evidence>
<dbReference type="CDD" id="cd08249">
    <property type="entry name" value="enoyl_reductase_like"/>
    <property type="match status" value="1"/>
</dbReference>
<dbReference type="Proteomes" id="UP000237481">
    <property type="component" value="Unassembled WGS sequence"/>
</dbReference>
<keyword evidence="2" id="KW-0560">Oxidoreductase</keyword>
<dbReference type="OrthoDB" id="48317at2759"/>
<protein>
    <recommendedName>
        <fullName evidence="3">Enoyl reductase (ER) domain-containing protein</fullName>
    </recommendedName>
</protein>
<dbReference type="Gene3D" id="3.40.50.720">
    <property type="entry name" value="NAD(P)-binding Rossmann-like Domain"/>
    <property type="match status" value="1"/>
</dbReference>
<organism evidence="4 5">
    <name type="scientific">Tolypocladium paradoxum</name>
    <dbReference type="NCBI Taxonomy" id="94208"/>
    <lineage>
        <taxon>Eukaryota</taxon>
        <taxon>Fungi</taxon>
        <taxon>Dikarya</taxon>
        <taxon>Ascomycota</taxon>
        <taxon>Pezizomycotina</taxon>
        <taxon>Sordariomycetes</taxon>
        <taxon>Hypocreomycetidae</taxon>
        <taxon>Hypocreales</taxon>
        <taxon>Ophiocordycipitaceae</taxon>
        <taxon>Tolypocladium</taxon>
    </lineage>
</organism>
<dbReference type="PANTHER" id="PTHR45348">
    <property type="entry name" value="HYPOTHETICAL OXIDOREDUCTASE (EUROFUNG)"/>
    <property type="match status" value="1"/>
</dbReference>
<dbReference type="GO" id="GO:0016651">
    <property type="term" value="F:oxidoreductase activity, acting on NAD(P)H"/>
    <property type="evidence" value="ECO:0007669"/>
    <property type="project" value="InterPro"/>
</dbReference>
<evidence type="ECO:0000313" key="5">
    <source>
        <dbReference type="Proteomes" id="UP000237481"/>
    </source>
</evidence>
<dbReference type="AlphaFoldDB" id="A0A2S4KLV7"/>
<accession>A0A2S4KLV7</accession>
<dbReference type="PANTHER" id="PTHR45348:SF2">
    <property type="entry name" value="ZINC-TYPE ALCOHOL DEHYDROGENASE-LIKE PROTEIN C2E1P3.01"/>
    <property type="match status" value="1"/>
</dbReference>
<dbReference type="InterPro" id="IPR011032">
    <property type="entry name" value="GroES-like_sf"/>
</dbReference>
<dbReference type="STRING" id="94208.A0A2S4KLV7"/>
<evidence type="ECO:0000259" key="3">
    <source>
        <dbReference type="SMART" id="SM00829"/>
    </source>
</evidence>
<evidence type="ECO:0000256" key="1">
    <source>
        <dbReference type="ARBA" id="ARBA00008072"/>
    </source>
</evidence>
<comment type="caution">
    <text evidence="4">The sequence shown here is derived from an EMBL/GenBank/DDBJ whole genome shotgun (WGS) entry which is preliminary data.</text>
</comment>
<dbReference type="InterPro" id="IPR020843">
    <property type="entry name" value="ER"/>
</dbReference>
<sequence length="341" mass="36708">MAVMNKAVWIDGRGREPRVGPAETPEPGENEILLQTKAVAVQPGEWKIKDGIIPIPLEYPAIIGLSFSGIVEKVGPGVERFKQGDHVLTNSAGVIRNDHRFGAYQRFSLVPQESTAKIANTPFEEAASLATAYAPASALFLHLGLERPQIPTAGKRQGVVLIWGASSSFGAIAAQLASHAGYAVVGVAHGRNADMVKSLGVTHFIDRTSDRAVSDLIDLGPFKAVLAAADSAEDQVKIGEVLAAHGGGEFLSTMGVRSGVKLPDGVTGHFHQFVDDYLDPDNKQFTQWFWWDYLEKALANNQLKSVPLELKGGLSQVSAAWDTLRDNKVSGKRLIIQPELD</sequence>
<keyword evidence="5" id="KW-1185">Reference proteome</keyword>
<comment type="similarity">
    <text evidence="1">Belongs to the zinc-containing alcohol dehydrogenase family.</text>
</comment>
<dbReference type="Gene3D" id="3.90.180.10">
    <property type="entry name" value="Medium-chain alcohol dehydrogenases, catalytic domain"/>
    <property type="match status" value="1"/>
</dbReference>
<dbReference type="SUPFAM" id="SSF51735">
    <property type="entry name" value="NAD(P)-binding Rossmann-fold domains"/>
    <property type="match status" value="1"/>
</dbReference>
<dbReference type="InterPro" id="IPR013154">
    <property type="entry name" value="ADH-like_N"/>
</dbReference>
<dbReference type="Pfam" id="PF08240">
    <property type="entry name" value="ADH_N"/>
    <property type="match status" value="1"/>
</dbReference>
<dbReference type="SMART" id="SM00829">
    <property type="entry name" value="PKS_ER"/>
    <property type="match status" value="1"/>
</dbReference>
<proteinExistence type="inferred from homology"/>